<keyword evidence="6 9" id="KW-0371">Homeobox</keyword>
<dbReference type="InterPro" id="IPR009057">
    <property type="entry name" value="Homeodomain-like_sf"/>
</dbReference>
<dbReference type="CDD" id="cd08875">
    <property type="entry name" value="START_ArGLABRA2_like"/>
    <property type="match status" value="1"/>
</dbReference>
<evidence type="ECO:0000256" key="8">
    <source>
        <dbReference type="ARBA" id="ARBA00023242"/>
    </source>
</evidence>
<feature type="DNA-binding region" description="Homeobox" evidence="9">
    <location>
        <begin position="17"/>
        <end position="76"/>
    </location>
</feature>
<dbReference type="SUPFAM" id="SSF55961">
    <property type="entry name" value="Bet v1-like"/>
    <property type="match status" value="2"/>
</dbReference>
<evidence type="ECO:0000256" key="1">
    <source>
        <dbReference type="ARBA" id="ARBA00004123"/>
    </source>
</evidence>
<keyword evidence="7" id="KW-0804">Transcription</keyword>
<evidence type="ECO:0000256" key="3">
    <source>
        <dbReference type="ARBA" id="ARBA00023015"/>
    </source>
</evidence>
<keyword evidence="5 9" id="KW-0238">DNA-binding</keyword>
<dbReference type="SMART" id="SM00234">
    <property type="entry name" value="START"/>
    <property type="match status" value="1"/>
</dbReference>
<dbReference type="AlphaFoldDB" id="A0A0B2R9U7"/>
<feature type="region of interest" description="Disordered" evidence="12">
    <location>
        <begin position="1"/>
        <end position="24"/>
    </location>
</feature>
<keyword evidence="4 11" id="KW-0175">Coiled coil</keyword>
<dbReference type="Proteomes" id="UP000289340">
    <property type="component" value="Chromosome 8"/>
</dbReference>
<dbReference type="GO" id="GO:0003677">
    <property type="term" value="F:DNA binding"/>
    <property type="evidence" value="ECO:0007669"/>
    <property type="project" value="UniProtKB-UniRule"/>
</dbReference>
<evidence type="ECO:0000256" key="12">
    <source>
        <dbReference type="SAM" id="MobiDB-lite"/>
    </source>
</evidence>
<feature type="domain" description="START" evidence="14">
    <location>
        <begin position="318"/>
        <end position="553"/>
    </location>
</feature>
<reference evidence="15" key="1">
    <citation type="submission" date="2014-07" db="EMBL/GenBank/DDBJ databases">
        <title>Identification of a novel salt tolerance gene in wild soybean by whole-genome sequencing.</title>
        <authorList>
            <person name="Lam H.-M."/>
            <person name="Qi X."/>
            <person name="Li M.-W."/>
            <person name="Liu X."/>
            <person name="Xie M."/>
            <person name="Ni M."/>
            <person name="Xu X."/>
        </authorList>
    </citation>
    <scope>NUCLEOTIDE SEQUENCE [LARGE SCALE GENOMIC DNA]</scope>
    <source>
        <tissue evidence="15">Root</tissue>
    </source>
</reference>
<keyword evidence="17" id="KW-1185">Reference proteome</keyword>
<dbReference type="InterPro" id="IPR002913">
    <property type="entry name" value="START_lipid-bd_dom"/>
</dbReference>
<evidence type="ECO:0000259" key="14">
    <source>
        <dbReference type="PROSITE" id="PS50848"/>
    </source>
</evidence>
<dbReference type="Proteomes" id="UP000053555">
    <property type="component" value="Unassembled WGS sequence"/>
</dbReference>
<feature type="compositionally biased region" description="Gly residues" evidence="12">
    <location>
        <begin position="1"/>
        <end position="14"/>
    </location>
</feature>
<feature type="domain" description="Homeobox" evidence="13">
    <location>
        <begin position="15"/>
        <end position="75"/>
    </location>
</feature>
<dbReference type="EMBL" id="KN652317">
    <property type="protein sequence ID" value="KHN28919.1"/>
    <property type="molecule type" value="Genomic_DNA"/>
</dbReference>
<dbReference type="InterPro" id="IPR001356">
    <property type="entry name" value="HD"/>
</dbReference>
<dbReference type="PANTHER" id="PTHR45654:SF9">
    <property type="entry name" value="HOMEOBOX-LEUCINE ZIPPER PROTEIN HDG10-RELATED"/>
    <property type="match status" value="1"/>
</dbReference>
<evidence type="ECO:0000256" key="4">
    <source>
        <dbReference type="ARBA" id="ARBA00023054"/>
    </source>
</evidence>
<dbReference type="GO" id="GO:0008289">
    <property type="term" value="F:lipid binding"/>
    <property type="evidence" value="ECO:0007669"/>
    <property type="project" value="InterPro"/>
</dbReference>
<dbReference type="Gene3D" id="1.10.10.60">
    <property type="entry name" value="Homeodomain-like"/>
    <property type="match status" value="1"/>
</dbReference>
<dbReference type="PROSITE" id="PS50071">
    <property type="entry name" value="HOMEOBOX_2"/>
    <property type="match status" value="1"/>
</dbReference>
<evidence type="ECO:0000313" key="16">
    <source>
        <dbReference type="EMBL" id="RZB95973.1"/>
    </source>
</evidence>
<evidence type="ECO:0000256" key="10">
    <source>
        <dbReference type="RuleBase" id="RU000682"/>
    </source>
</evidence>
<keyword evidence="3" id="KW-0805">Transcription regulation</keyword>
<reference evidence="16 17" key="2">
    <citation type="submission" date="2018-09" db="EMBL/GenBank/DDBJ databases">
        <title>A high-quality reference genome of wild soybean provides a powerful tool to mine soybean genomes.</title>
        <authorList>
            <person name="Xie M."/>
            <person name="Chung C.Y.L."/>
            <person name="Li M.-W."/>
            <person name="Wong F.-L."/>
            <person name="Chan T.-F."/>
            <person name="Lam H.-M."/>
        </authorList>
    </citation>
    <scope>NUCLEOTIDE SEQUENCE [LARGE SCALE GENOMIC DNA]</scope>
    <source>
        <strain evidence="17">cv. W05</strain>
        <tissue evidence="16">Hypocotyl of etiolated seedlings</tissue>
    </source>
</reference>
<keyword evidence="8 9" id="KW-0539">Nucleus</keyword>
<dbReference type="InterPro" id="IPR042160">
    <property type="entry name" value="HD-Zip_IV"/>
</dbReference>
<dbReference type="EMBL" id="QZWG01000008">
    <property type="protein sequence ID" value="RZB95973.1"/>
    <property type="molecule type" value="Genomic_DNA"/>
</dbReference>
<dbReference type="PANTHER" id="PTHR45654">
    <property type="entry name" value="HOMEOBOX-LEUCINE ZIPPER PROTEIN MERISTEM L1"/>
    <property type="match status" value="1"/>
</dbReference>
<evidence type="ECO:0000256" key="11">
    <source>
        <dbReference type="SAM" id="Coils"/>
    </source>
</evidence>
<dbReference type="InterPro" id="IPR057993">
    <property type="entry name" value="HD-Zip_IV_C"/>
</dbReference>
<proteinExistence type="inferred from homology"/>
<evidence type="ECO:0000256" key="2">
    <source>
        <dbReference type="ARBA" id="ARBA00006789"/>
    </source>
</evidence>
<protein>
    <submittedName>
        <fullName evidence="15">Homeobox-leucine zipper protein HDG11</fullName>
    </submittedName>
</protein>
<dbReference type="Gene3D" id="3.30.530.20">
    <property type="match status" value="1"/>
</dbReference>
<evidence type="ECO:0000256" key="6">
    <source>
        <dbReference type="ARBA" id="ARBA00023155"/>
    </source>
</evidence>
<comment type="similarity">
    <text evidence="2">Belongs to the HD-ZIP homeobox family. Class IV subfamily.</text>
</comment>
<dbReference type="Pfam" id="PF25797">
    <property type="entry name" value="PDF2_C"/>
    <property type="match status" value="1"/>
</dbReference>
<evidence type="ECO:0000256" key="5">
    <source>
        <dbReference type="ARBA" id="ARBA00023125"/>
    </source>
</evidence>
<dbReference type="SUPFAM" id="SSF46689">
    <property type="entry name" value="Homeodomain-like"/>
    <property type="match status" value="1"/>
</dbReference>
<comment type="subcellular location">
    <subcellularLocation>
        <location evidence="1 9 10">Nucleus</location>
    </subcellularLocation>
</comment>
<dbReference type="Pfam" id="PF01852">
    <property type="entry name" value="START"/>
    <property type="match status" value="1"/>
</dbReference>
<evidence type="ECO:0000256" key="7">
    <source>
        <dbReference type="ARBA" id="ARBA00023163"/>
    </source>
</evidence>
<evidence type="ECO:0000256" key="9">
    <source>
        <dbReference type="PROSITE-ProRule" id="PRU00108"/>
    </source>
</evidence>
<gene>
    <name evidence="16" type="ORF">D0Y65_020020</name>
    <name evidence="15" type="ORF">glysoja_025713</name>
</gene>
<dbReference type="InterPro" id="IPR023393">
    <property type="entry name" value="START-like_dom_sf"/>
</dbReference>
<dbReference type="SMART" id="SM00389">
    <property type="entry name" value="HOX"/>
    <property type="match status" value="1"/>
</dbReference>
<feature type="coiled-coil region" evidence="11">
    <location>
        <begin position="76"/>
        <end position="108"/>
    </location>
</feature>
<name>A0A0B2R9U7_GLYSO</name>
<evidence type="ECO:0000313" key="17">
    <source>
        <dbReference type="Proteomes" id="UP000289340"/>
    </source>
</evidence>
<sequence>MSASKSGGGSGRGQQGDYHWRNRHGRDKVARLEEIFKECTHPNEVRRRQIGEELGLDPEQVKFWFQNKKTHIRTINERLDTDALRLENERIQSENNKMRETLENLSCGSCGGRAMEPVKHQLSLQVLRGENILLTKECERITSLMAKNGININPALLPVLPSSSSHDALGGSLLNQPVGIPAHNQFISNHDNHYIPAAIPTPFQDNPIVSPPSHNQDINPAPTIDQHIPTLDDPTLIGDNSPLISSFDYNIPALVTALDRNLPAMIHPHDQNNSIPSAEKEIHQVSNNSNNNLSALELDAVQILNNDMLPQPMKSLIKDMDSVQMLKIAEDAMEELMKLLSLNEPFWFRSLLDGKFNLRHDCYKRIFGRSNCLSGPHVRMESSKDSRVVKMSGAQLVEMFLNSDKWVDLFPTIVKKAQTIQVLESGSSGNRNGALQLVNAEMHILSHLVPSREFLFLRYCKQIEVGIWVIGDVSIDSSTYKTTVSHARKLPSGCLIQEKSSEGLCMVSWMEHVEVNEKMQTHNLFRDAICGNNAYGADRWVMTLERMCERFASYSAKTIPSCETGGVVRSPDVKRNIMHLTHRMVKMFCGNLDMQDNPNFPNLTRMNNNGVKLSIRVNHTGPNEPKGTIIGAATCFRVPLSPQIVFDNLIDNNKRAKWDTLCDGSAGHEIQRISTGSNPGNCISIMRPFIPKENNMVILQESYVDALGSMLVFAPFYMEGLDLIMKGEDTSLFPILPSGLTISWDYQSNKVPEGQSGQVGQSRGSLVTLMFQLLASSTSKIDNVDMKLIGSINTLVTSTVEKIKDALNCSNSK</sequence>
<dbReference type="Pfam" id="PF00046">
    <property type="entry name" value="Homeodomain"/>
    <property type="match status" value="1"/>
</dbReference>
<evidence type="ECO:0000259" key="13">
    <source>
        <dbReference type="PROSITE" id="PS50071"/>
    </source>
</evidence>
<evidence type="ECO:0000313" key="15">
    <source>
        <dbReference type="EMBL" id="KHN28919.1"/>
    </source>
</evidence>
<organism evidence="15">
    <name type="scientific">Glycine soja</name>
    <name type="common">Wild soybean</name>
    <dbReference type="NCBI Taxonomy" id="3848"/>
    <lineage>
        <taxon>Eukaryota</taxon>
        <taxon>Viridiplantae</taxon>
        <taxon>Streptophyta</taxon>
        <taxon>Embryophyta</taxon>
        <taxon>Tracheophyta</taxon>
        <taxon>Spermatophyta</taxon>
        <taxon>Magnoliopsida</taxon>
        <taxon>eudicotyledons</taxon>
        <taxon>Gunneridae</taxon>
        <taxon>Pentapetalae</taxon>
        <taxon>rosids</taxon>
        <taxon>fabids</taxon>
        <taxon>Fabales</taxon>
        <taxon>Fabaceae</taxon>
        <taxon>Papilionoideae</taxon>
        <taxon>50 kb inversion clade</taxon>
        <taxon>NPAAA clade</taxon>
        <taxon>indigoferoid/millettioid clade</taxon>
        <taxon>Phaseoleae</taxon>
        <taxon>Glycine</taxon>
        <taxon>Glycine subgen. Soja</taxon>
    </lineage>
</organism>
<dbReference type="GO" id="GO:0005634">
    <property type="term" value="C:nucleus"/>
    <property type="evidence" value="ECO:0007669"/>
    <property type="project" value="UniProtKB-SubCell"/>
</dbReference>
<accession>A0A0B2R9U7</accession>
<dbReference type="PROSITE" id="PS50848">
    <property type="entry name" value="START"/>
    <property type="match status" value="1"/>
</dbReference>
<dbReference type="CDD" id="cd00086">
    <property type="entry name" value="homeodomain"/>
    <property type="match status" value="1"/>
</dbReference>